<evidence type="ECO:0000313" key="3">
    <source>
        <dbReference type="RefSeq" id="XP_013980033.1"/>
    </source>
</evidence>
<dbReference type="OrthoDB" id="9947942at2759"/>
<feature type="compositionally biased region" description="Polar residues" evidence="1">
    <location>
        <begin position="11"/>
        <end position="24"/>
    </location>
</feature>
<feature type="compositionally biased region" description="Basic and acidic residues" evidence="1">
    <location>
        <begin position="96"/>
        <end position="110"/>
    </location>
</feature>
<reference evidence="3" key="1">
    <citation type="submission" date="2025-08" db="UniProtKB">
        <authorList>
            <consortium name="RefSeq"/>
        </authorList>
    </citation>
    <scope>IDENTIFICATION</scope>
</reference>
<dbReference type="PANTHER" id="PTHR18949">
    <property type="entry name" value="CALDESMON"/>
    <property type="match status" value="1"/>
</dbReference>
<dbReference type="GO" id="GO:0005516">
    <property type="term" value="F:calmodulin binding"/>
    <property type="evidence" value="ECO:0007669"/>
    <property type="project" value="InterPro"/>
</dbReference>
<feature type="compositionally biased region" description="Basic residues" evidence="1">
    <location>
        <begin position="1"/>
        <end position="10"/>
    </location>
</feature>
<feature type="compositionally biased region" description="Basic and acidic residues" evidence="1">
    <location>
        <begin position="161"/>
        <end position="227"/>
    </location>
</feature>
<dbReference type="InterPro" id="IPR006017">
    <property type="entry name" value="Caldesmon"/>
</dbReference>
<feature type="compositionally biased region" description="Low complexity" evidence="1">
    <location>
        <begin position="47"/>
        <end position="60"/>
    </location>
</feature>
<dbReference type="Proteomes" id="UP001652741">
    <property type="component" value="Chromosome ssa10"/>
</dbReference>
<proteinExistence type="predicted"/>
<keyword evidence="2" id="KW-1185">Reference proteome</keyword>
<feature type="region of interest" description="Disordered" evidence="1">
    <location>
        <begin position="1"/>
        <end position="227"/>
    </location>
</feature>
<evidence type="ECO:0000256" key="1">
    <source>
        <dbReference type="SAM" id="MobiDB-lite"/>
    </source>
</evidence>
<dbReference type="PANTHER" id="PTHR18949:SF1">
    <property type="entry name" value="LYMPHOCYTE-SPECIFIC PROTEIN 1"/>
    <property type="match status" value="1"/>
</dbReference>
<sequence>MSHAIPRRNTSKQGLQNLLKITTQRSVEDAEEVERERRRRARDSFRSMGSSSTSDPGGPSLDNVALAEDGLYESDLKPISSSPSMEEDEGFSDWTQRLERRRQQAQRMEELSQAPEEQDQRPLNGAAKAPTPHTLSASATPTTSTSRLQRQHKAEAEDEEEKKLGRKESERKRREREEVVREERVQKEREREEEGAKQRQEKMRVLKKREEDQRPDAKEKFQLKEKRKDVKVSYTSQVVLQTEAKHANTNGDTAGEEITSYMAKTKLRAPRAVVQVKVVEPEEEAEAILEAKLVKIRRSQAEKENQELEQLRHKQAEAEQELEELKRRREERRQVREGEERRSKEEEQQRLAKEEEEKRRMKEDIERRRMQAAERMKNLSTSSVDGDELFSPLNPKGSIYKRENDESLTAENTLLITERTESLNRSLKKSNSFKKTQPPVLLAKIDDRLEQYTHAIEYSQEAKAAKQGLIDIPMSPEAVSSKKHLFEAGEAWNQSPSKGTPSKNAEGLKVGVADLITQWVKGNPDGTSRNSPPRPADVKAGDVMQKKNMWEIIGETSPGRLGAKGNPSGKRYKFVMTAHGKYVKIPVDDDEYMDEYTNGKADLPHGEY</sequence>
<feature type="region of interest" description="Disordered" evidence="1">
    <location>
        <begin position="521"/>
        <end position="542"/>
    </location>
</feature>
<name>A0A1S3KMZ1_SALSA</name>
<dbReference type="GO" id="GO:0003779">
    <property type="term" value="F:actin binding"/>
    <property type="evidence" value="ECO:0007669"/>
    <property type="project" value="InterPro"/>
</dbReference>
<feature type="compositionally biased region" description="Low complexity" evidence="1">
    <location>
        <begin position="129"/>
        <end position="146"/>
    </location>
</feature>
<dbReference type="InterPro" id="IPR006018">
    <property type="entry name" value="Caldesmon_LSP"/>
</dbReference>
<dbReference type="AlphaFoldDB" id="A0A1S3KMZ1"/>
<dbReference type="GO" id="GO:0006936">
    <property type="term" value="P:muscle contraction"/>
    <property type="evidence" value="ECO:0007669"/>
    <property type="project" value="InterPro"/>
</dbReference>
<gene>
    <name evidence="3" type="primary">lsp1a</name>
</gene>
<protein>
    <submittedName>
        <fullName evidence="3">Non-muscle caldesmon isoform X1</fullName>
    </submittedName>
</protein>
<dbReference type="KEGG" id="sasa:106561013"/>
<dbReference type="PRINTS" id="PR01076">
    <property type="entry name" value="CALDESMON"/>
</dbReference>
<dbReference type="Pfam" id="PF02029">
    <property type="entry name" value="Caldesmon"/>
    <property type="match status" value="1"/>
</dbReference>
<evidence type="ECO:0000313" key="2">
    <source>
        <dbReference type="Proteomes" id="UP001652741"/>
    </source>
</evidence>
<dbReference type="GO" id="GO:0017022">
    <property type="term" value="F:myosin binding"/>
    <property type="evidence" value="ECO:0007669"/>
    <property type="project" value="InterPro"/>
</dbReference>
<organism evidence="2 3">
    <name type="scientific">Salmo salar</name>
    <name type="common">Atlantic salmon</name>
    <dbReference type="NCBI Taxonomy" id="8030"/>
    <lineage>
        <taxon>Eukaryota</taxon>
        <taxon>Metazoa</taxon>
        <taxon>Chordata</taxon>
        <taxon>Craniata</taxon>
        <taxon>Vertebrata</taxon>
        <taxon>Euteleostomi</taxon>
        <taxon>Actinopterygii</taxon>
        <taxon>Neopterygii</taxon>
        <taxon>Teleostei</taxon>
        <taxon>Protacanthopterygii</taxon>
        <taxon>Salmoniformes</taxon>
        <taxon>Salmonidae</taxon>
        <taxon>Salmoninae</taxon>
        <taxon>Salmo</taxon>
    </lineage>
</organism>
<accession>A0A1S3KMZ1</accession>
<feature type="region of interest" description="Disordered" evidence="1">
    <location>
        <begin position="302"/>
        <end position="365"/>
    </location>
</feature>
<dbReference type="RefSeq" id="XP_013980033.1">
    <property type="nucleotide sequence ID" value="XM_014124558.2"/>
</dbReference>